<dbReference type="GeneID" id="18841810"/>
<proteinExistence type="predicted"/>
<dbReference type="KEGG" id="dsq:DICSQDRAFT_36115"/>
<accession>R7T103</accession>
<dbReference type="Proteomes" id="UP000053319">
    <property type="component" value="Unassembled WGS sequence"/>
</dbReference>
<gene>
    <name evidence="2" type="ORF">DICSQDRAFT_36115</name>
</gene>
<feature type="compositionally biased region" description="Basic residues" evidence="1">
    <location>
        <begin position="105"/>
        <end position="117"/>
    </location>
</feature>
<feature type="non-terminal residue" evidence="2">
    <location>
        <position position="1"/>
    </location>
</feature>
<sequence length="117" mass="12354">SPARPPGSMAPASGTLRTATPSRRPEPLLTALRARGVGQPLERGQRPRGTAPSTPSIRDPGRRLPTMLPRPLGPPSRTAHAPHLAANALCPPAPTTPNAIPHTLLPRRRRARPPALP</sequence>
<dbReference type="EMBL" id="JH719413">
    <property type="protein sequence ID" value="EJF60857.1"/>
    <property type="molecule type" value="Genomic_DNA"/>
</dbReference>
<feature type="region of interest" description="Disordered" evidence="1">
    <location>
        <begin position="1"/>
        <end position="117"/>
    </location>
</feature>
<organism evidence="2 3">
    <name type="scientific">Dichomitus squalens (strain LYAD-421)</name>
    <name type="common">Western red white-rot fungus</name>
    <dbReference type="NCBI Taxonomy" id="732165"/>
    <lineage>
        <taxon>Eukaryota</taxon>
        <taxon>Fungi</taxon>
        <taxon>Dikarya</taxon>
        <taxon>Basidiomycota</taxon>
        <taxon>Agaricomycotina</taxon>
        <taxon>Agaricomycetes</taxon>
        <taxon>Polyporales</taxon>
        <taxon>Polyporaceae</taxon>
        <taxon>Dichomitus</taxon>
    </lineage>
</organism>
<dbReference type="AlphaFoldDB" id="R7T103"/>
<evidence type="ECO:0000313" key="3">
    <source>
        <dbReference type="Proteomes" id="UP000053319"/>
    </source>
</evidence>
<dbReference type="HOGENOM" id="CLU_2090464_0_0_1"/>
<name>R7T103_DICSQ</name>
<dbReference type="RefSeq" id="XP_007366392.1">
    <property type="nucleotide sequence ID" value="XM_007366330.1"/>
</dbReference>
<evidence type="ECO:0000256" key="1">
    <source>
        <dbReference type="SAM" id="MobiDB-lite"/>
    </source>
</evidence>
<evidence type="ECO:0000313" key="2">
    <source>
        <dbReference type="EMBL" id="EJF60857.1"/>
    </source>
</evidence>
<feature type="non-terminal residue" evidence="2">
    <location>
        <position position="117"/>
    </location>
</feature>
<protein>
    <submittedName>
        <fullName evidence="2">Uncharacterized protein</fullName>
    </submittedName>
</protein>
<reference evidence="2 3" key="1">
    <citation type="journal article" date="2012" name="Science">
        <title>The Paleozoic origin of enzymatic lignin decomposition reconstructed from 31 fungal genomes.</title>
        <authorList>
            <person name="Floudas D."/>
            <person name="Binder M."/>
            <person name="Riley R."/>
            <person name="Barry K."/>
            <person name="Blanchette R.A."/>
            <person name="Henrissat B."/>
            <person name="Martinez A.T."/>
            <person name="Otillar R."/>
            <person name="Spatafora J.W."/>
            <person name="Yadav J.S."/>
            <person name="Aerts A."/>
            <person name="Benoit I."/>
            <person name="Boyd A."/>
            <person name="Carlson A."/>
            <person name="Copeland A."/>
            <person name="Coutinho P.M."/>
            <person name="de Vries R.P."/>
            <person name="Ferreira P."/>
            <person name="Findley K."/>
            <person name="Foster B."/>
            <person name="Gaskell J."/>
            <person name="Glotzer D."/>
            <person name="Gorecki P."/>
            <person name="Heitman J."/>
            <person name="Hesse C."/>
            <person name="Hori C."/>
            <person name="Igarashi K."/>
            <person name="Jurgens J.A."/>
            <person name="Kallen N."/>
            <person name="Kersten P."/>
            <person name="Kohler A."/>
            <person name="Kuees U."/>
            <person name="Kumar T.K.A."/>
            <person name="Kuo A."/>
            <person name="LaButti K."/>
            <person name="Larrondo L.F."/>
            <person name="Lindquist E."/>
            <person name="Ling A."/>
            <person name="Lombard V."/>
            <person name="Lucas S."/>
            <person name="Lundell T."/>
            <person name="Martin R."/>
            <person name="McLaughlin D.J."/>
            <person name="Morgenstern I."/>
            <person name="Morin E."/>
            <person name="Murat C."/>
            <person name="Nagy L.G."/>
            <person name="Nolan M."/>
            <person name="Ohm R.A."/>
            <person name="Patyshakuliyeva A."/>
            <person name="Rokas A."/>
            <person name="Ruiz-Duenas F.J."/>
            <person name="Sabat G."/>
            <person name="Salamov A."/>
            <person name="Samejima M."/>
            <person name="Schmutz J."/>
            <person name="Slot J.C."/>
            <person name="St John F."/>
            <person name="Stenlid J."/>
            <person name="Sun H."/>
            <person name="Sun S."/>
            <person name="Syed K."/>
            <person name="Tsang A."/>
            <person name="Wiebenga A."/>
            <person name="Young D."/>
            <person name="Pisabarro A."/>
            <person name="Eastwood D.C."/>
            <person name="Martin F."/>
            <person name="Cullen D."/>
            <person name="Grigoriev I.V."/>
            <person name="Hibbett D.S."/>
        </authorList>
    </citation>
    <scope>NUCLEOTIDE SEQUENCE [LARGE SCALE GENOMIC DNA]</scope>
    <source>
        <strain evidence="2 3">LYAD-421 SS1</strain>
    </source>
</reference>